<accession>A0A174ALI6</accession>
<name>A0A174ALI6_9FIRM</name>
<protein>
    <submittedName>
        <fullName evidence="1">Uncharacterized protein</fullName>
    </submittedName>
</protein>
<gene>
    <name evidence="1" type="ORF">ERS852385_01626</name>
</gene>
<keyword evidence="2" id="KW-1185">Reference proteome</keyword>
<dbReference type="STRING" id="187979.ERS852385_01626"/>
<evidence type="ECO:0000313" key="2">
    <source>
        <dbReference type="Proteomes" id="UP000095546"/>
    </source>
</evidence>
<reference evidence="1 2" key="1">
    <citation type="submission" date="2015-09" db="EMBL/GenBank/DDBJ databases">
        <authorList>
            <consortium name="Pathogen Informatics"/>
        </authorList>
    </citation>
    <scope>NUCLEOTIDE SEQUENCE [LARGE SCALE GENOMIC DNA]</scope>
    <source>
        <strain evidence="1 2">2789STDY5608828</strain>
    </source>
</reference>
<dbReference type="EMBL" id="CYYU01000011">
    <property type="protein sequence ID" value="CUN89314.1"/>
    <property type="molecule type" value="Genomic_DNA"/>
</dbReference>
<evidence type="ECO:0000313" key="1">
    <source>
        <dbReference type="EMBL" id="CUN89314.1"/>
    </source>
</evidence>
<organism evidence="1 2">
    <name type="scientific">Mitsuokella jalaludinii</name>
    <dbReference type="NCBI Taxonomy" id="187979"/>
    <lineage>
        <taxon>Bacteria</taxon>
        <taxon>Bacillati</taxon>
        <taxon>Bacillota</taxon>
        <taxon>Negativicutes</taxon>
        <taxon>Selenomonadales</taxon>
        <taxon>Selenomonadaceae</taxon>
        <taxon>Mitsuokella</taxon>
    </lineage>
</organism>
<sequence>MRELANRVQAEWDVPVEVIGTNLFTGGAPAWSRCPYEMPAEVQAKIFRGDSGFMPKKWTRYYYLVLQKH</sequence>
<dbReference type="AlphaFoldDB" id="A0A174ALI6"/>
<dbReference type="Proteomes" id="UP000095546">
    <property type="component" value="Unassembled WGS sequence"/>
</dbReference>
<proteinExistence type="predicted"/>